<comment type="catalytic activity">
    <reaction evidence="7">
        <text>protoporphyrinogen IX + 3 a menaquinone = protoporphyrin IX + 3 a menaquinol</text>
        <dbReference type="Rhea" id="RHEA:27409"/>
        <dbReference type="Rhea" id="RHEA-COMP:9537"/>
        <dbReference type="Rhea" id="RHEA-COMP:9539"/>
        <dbReference type="ChEBI" id="CHEBI:16374"/>
        <dbReference type="ChEBI" id="CHEBI:18151"/>
        <dbReference type="ChEBI" id="CHEBI:57306"/>
        <dbReference type="ChEBI" id="CHEBI:57307"/>
        <dbReference type="EC" id="1.3.5.3"/>
    </reaction>
</comment>
<comment type="cofactor">
    <cofactor evidence="7">
        <name>FMN</name>
        <dbReference type="ChEBI" id="CHEBI:58210"/>
    </cofactor>
    <text evidence="7">Binds 1 FMN non-covalently per subunit.</text>
</comment>
<comment type="subcellular location">
    <subcellularLocation>
        <location evidence="7">Cell membrane</location>
        <topology evidence="7">Peripheral membrane protein</topology>
    </subcellularLocation>
</comment>
<dbReference type="InterPro" id="IPR052200">
    <property type="entry name" value="Protoporphyrinogen_IX_DH"/>
</dbReference>
<dbReference type="EC" id="1.3.5.3" evidence="7"/>
<dbReference type="PANTHER" id="PTHR38030:SF2">
    <property type="entry name" value="PROTOPORPHYRINOGEN IX DEHYDROGENASE [QUINONE]"/>
    <property type="match status" value="1"/>
</dbReference>
<gene>
    <name evidence="7 9" type="primary">hemG</name>
    <name evidence="9" type="ORF">ABXR19_00025</name>
</gene>
<dbReference type="Gene3D" id="3.40.50.360">
    <property type="match status" value="1"/>
</dbReference>
<keyword evidence="1 7" id="KW-0285">Flavoprotein</keyword>
<dbReference type="InterPro" id="IPR008254">
    <property type="entry name" value="Flavodoxin/NO_synth"/>
</dbReference>
<evidence type="ECO:0000256" key="4">
    <source>
        <dbReference type="ARBA" id="ARBA00023002"/>
    </source>
</evidence>
<proteinExistence type="inferred from homology"/>
<evidence type="ECO:0000256" key="2">
    <source>
        <dbReference type="ARBA" id="ARBA00022643"/>
    </source>
</evidence>
<dbReference type="PROSITE" id="PS50902">
    <property type="entry name" value="FLAVODOXIN_LIKE"/>
    <property type="match status" value="1"/>
</dbReference>
<dbReference type="NCBIfam" id="NF008316">
    <property type="entry name" value="PRK11104.1"/>
    <property type="match status" value="1"/>
</dbReference>
<evidence type="ECO:0000256" key="7">
    <source>
        <dbReference type="HAMAP-Rule" id="MF_00853"/>
    </source>
</evidence>
<comment type="function">
    <text evidence="7">Catalyzes the 6-electron oxidation of protoporphyrinogen IX to form protoporphyrin IX; under anaerobic conditions uses menaquinone as an electron acceptor, under aerobic conditions uses ubiquinone as an electron acceptor.</text>
</comment>
<keyword evidence="4 7" id="KW-0560">Oxidoreductase</keyword>
<comment type="catalytic activity">
    <reaction evidence="7">
        <text>protoporphyrinogen IX + 3 a quinone = protoporphyrin IX + 3 a quinol</text>
        <dbReference type="Rhea" id="RHEA:65032"/>
        <dbReference type="ChEBI" id="CHEBI:24646"/>
        <dbReference type="ChEBI" id="CHEBI:57306"/>
        <dbReference type="ChEBI" id="CHEBI:57307"/>
        <dbReference type="ChEBI" id="CHEBI:132124"/>
        <dbReference type="EC" id="1.3.5.3"/>
    </reaction>
</comment>
<keyword evidence="6 7" id="KW-0627">Porphyrin biosynthesis</keyword>
<comment type="caution">
    <text evidence="9">The sequence shown here is derived from an EMBL/GenBank/DDBJ whole genome shotgun (WGS) entry which is preliminary data.</text>
</comment>
<dbReference type="Pfam" id="PF12724">
    <property type="entry name" value="Flavodoxin_5"/>
    <property type="match status" value="1"/>
</dbReference>
<keyword evidence="5" id="KW-0472">Membrane</keyword>
<keyword evidence="10" id="KW-1185">Reference proteome</keyword>
<dbReference type="InterPro" id="IPR026816">
    <property type="entry name" value="Flavodoxin_dom"/>
</dbReference>
<keyword evidence="3 7" id="KW-0547">Nucleotide-binding</keyword>
<reference evidence="9 10" key="1">
    <citation type="submission" date="2024-07" db="EMBL/GenBank/DDBJ databases">
        <title>Uliginosibacterium flavum JJ3220;KACC:17644.</title>
        <authorList>
            <person name="Kim M.K."/>
        </authorList>
    </citation>
    <scope>NUCLEOTIDE SEQUENCE [LARGE SCALE GENOMIC DNA]</scope>
    <source>
        <strain evidence="9 10">KACC:17644</strain>
    </source>
</reference>
<dbReference type="InterPro" id="IPR044264">
    <property type="entry name" value="HemG"/>
</dbReference>
<feature type="domain" description="Flavodoxin-like" evidence="8">
    <location>
        <begin position="4"/>
        <end position="150"/>
    </location>
</feature>
<comment type="similarity">
    <text evidence="7">Belongs to the HemG family.</text>
</comment>
<evidence type="ECO:0000256" key="1">
    <source>
        <dbReference type="ARBA" id="ARBA00022630"/>
    </source>
</evidence>
<dbReference type="HAMAP" id="MF_00853">
    <property type="entry name" value="HemG"/>
    <property type="match status" value="1"/>
</dbReference>
<accession>A0ABV2TG89</accession>
<evidence type="ECO:0000256" key="6">
    <source>
        <dbReference type="ARBA" id="ARBA00023244"/>
    </source>
</evidence>
<comment type="catalytic activity">
    <reaction evidence="7">
        <text>protoporphyrinogen IX + 3 a ubiquinone = protoporphyrin IX + 3 a ubiquinol</text>
        <dbReference type="Rhea" id="RHEA:63936"/>
        <dbReference type="Rhea" id="RHEA-COMP:9565"/>
        <dbReference type="Rhea" id="RHEA-COMP:9566"/>
        <dbReference type="ChEBI" id="CHEBI:16389"/>
        <dbReference type="ChEBI" id="CHEBI:17976"/>
        <dbReference type="ChEBI" id="CHEBI:57306"/>
        <dbReference type="ChEBI" id="CHEBI:57307"/>
    </reaction>
</comment>
<keyword evidence="7" id="KW-1003">Cell membrane</keyword>
<name>A0ABV2TG89_9RHOO</name>
<comment type="pathway">
    <text evidence="7">Porphyrin-containing compound metabolism; protoporphyrin-IX biosynthesis; protoporphyrin-IX from protoporphyrinogen-IX: step 1/1.</text>
</comment>
<keyword evidence="2 7" id="KW-0288">FMN</keyword>
<evidence type="ECO:0000313" key="9">
    <source>
        <dbReference type="EMBL" id="MET7012558.1"/>
    </source>
</evidence>
<sequence>MPNVLILYSSVDGHTLTICQRLQACIETAGASASVLEITTCGEETLRAADAVIVGASIRYGHHRPCVAEFMRRHQALLQSKPNGFFSVNVVARKPAKNTPDTNPYLRKLLRQIGWRPSLLAVFAGRIDYPRCGLLDRHMIRLIMWITKGPTDLRQAFEFTDWTQVEAFGAQILVASKA</sequence>
<evidence type="ECO:0000256" key="3">
    <source>
        <dbReference type="ARBA" id="ARBA00022741"/>
    </source>
</evidence>
<dbReference type="EMBL" id="JBEWZI010000001">
    <property type="protein sequence ID" value="MET7012558.1"/>
    <property type="molecule type" value="Genomic_DNA"/>
</dbReference>
<dbReference type="Proteomes" id="UP001549691">
    <property type="component" value="Unassembled WGS sequence"/>
</dbReference>
<evidence type="ECO:0000259" key="8">
    <source>
        <dbReference type="PROSITE" id="PS50902"/>
    </source>
</evidence>
<organism evidence="9 10">
    <name type="scientific">Uliginosibacterium flavum</name>
    <dbReference type="NCBI Taxonomy" id="1396831"/>
    <lineage>
        <taxon>Bacteria</taxon>
        <taxon>Pseudomonadati</taxon>
        <taxon>Pseudomonadota</taxon>
        <taxon>Betaproteobacteria</taxon>
        <taxon>Rhodocyclales</taxon>
        <taxon>Zoogloeaceae</taxon>
        <taxon>Uliginosibacterium</taxon>
    </lineage>
</organism>
<dbReference type="InterPro" id="IPR029039">
    <property type="entry name" value="Flavoprotein-like_sf"/>
</dbReference>
<dbReference type="PANTHER" id="PTHR38030">
    <property type="entry name" value="PROTOPORPHYRINOGEN IX DEHYDROGENASE [MENAQUINONE]"/>
    <property type="match status" value="1"/>
</dbReference>
<dbReference type="RefSeq" id="WP_354599023.1">
    <property type="nucleotide sequence ID" value="NZ_JBEWZI010000001.1"/>
</dbReference>
<dbReference type="GO" id="GO:0016491">
    <property type="term" value="F:oxidoreductase activity"/>
    <property type="evidence" value="ECO:0007669"/>
    <property type="project" value="UniProtKB-KW"/>
</dbReference>
<evidence type="ECO:0000256" key="5">
    <source>
        <dbReference type="ARBA" id="ARBA00023136"/>
    </source>
</evidence>
<protein>
    <recommendedName>
        <fullName evidence="7">Protoporphyrinogen IX dehydrogenase [quinone]</fullName>
        <ecNumber evidence="7">1.3.5.3</ecNumber>
    </recommendedName>
    <alternativeName>
        <fullName evidence="7">Protoporphyrinogen IX dehydrogenase [menaquinone]</fullName>
    </alternativeName>
    <alternativeName>
        <fullName evidence="7">Protoporphyrinogen IX dehydrogenase [ubiquinone]</fullName>
    </alternativeName>
    <alternativeName>
        <fullName evidence="7">Protoporphyrinogen oxidase</fullName>
        <shortName evidence="7">PPO</shortName>
    </alternativeName>
</protein>
<dbReference type="SUPFAM" id="SSF52218">
    <property type="entry name" value="Flavoproteins"/>
    <property type="match status" value="1"/>
</dbReference>
<evidence type="ECO:0000313" key="10">
    <source>
        <dbReference type="Proteomes" id="UP001549691"/>
    </source>
</evidence>